<evidence type="ECO:0000313" key="2">
    <source>
        <dbReference type="Proteomes" id="UP001275084"/>
    </source>
</evidence>
<name>A0AAJ0H836_9PEZI</name>
<proteinExistence type="predicted"/>
<accession>A0AAJ0H836</accession>
<gene>
    <name evidence="1" type="ORF">B0T25DRAFT_574385</name>
</gene>
<comment type="caution">
    <text evidence="1">The sequence shown here is derived from an EMBL/GenBank/DDBJ whole genome shotgun (WGS) entry which is preliminary data.</text>
</comment>
<protein>
    <submittedName>
        <fullName evidence="1">Uncharacterized protein</fullName>
    </submittedName>
</protein>
<dbReference type="AlphaFoldDB" id="A0AAJ0H836"/>
<reference evidence="1" key="2">
    <citation type="submission" date="2023-06" db="EMBL/GenBank/DDBJ databases">
        <authorList>
            <consortium name="Lawrence Berkeley National Laboratory"/>
            <person name="Haridas S."/>
            <person name="Hensen N."/>
            <person name="Bonometti L."/>
            <person name="Westerberg I."/>
            <person name="Brannstrom I.O."/>
            <person name="Guillou S."/>
            <person name="Cros-Aarteil S."/>
            <person name="Calhoun S."/>
            <person name="Kuo A."/>
            <person name="Mondo S."/>
            <person name="Pangilinan J."/>
            <person name="Riley R."/>
            <person name="Labutti K."/>
            <person name="Andreopoulos B."/>
            <person name="Lipzen A."/>
            <person name="Chen C."/>
            <person name="Yanf M."/>
            <person name="Daum C."/>
            <person name="Ng V."/>
            <person name="Clum A."/>
            <person name="Steindorff A."/>
            <person name="Ohm R."/>
            <person name="Martin F."/>
            <person name="Silar P."/>
            <person name="Natvig D."/>
            <person name="Lalanne C."/>
            <person name="Gautier V."/>
            <person name="Ament-Velasquez S.L."/>
            <person name="Kruys A."/>
            <person name="Hutchinson M.I."/>
            <person name="Powell A.J."/>
            <person name="Barry K."/>
            <person name="Miller A.N."/>
            <person name="Grigoriev I.V."/>
            <person name="Debuchy R."/>
            <person name="Gladieux P."/>
            <person name="Thoren M.H."/>
            <person name="Johannesson H."/>
        </authorList>
    </citation>
    <scope>NUCLEOTIDE SEQUENCE</scope>
    <source>
        <strain evidence="1">CBS 955.72</strain>
    </source>
</reference>
<reference evidence="1" key="1">
    <citation type="journal article" date="2023" name="Mol. Phylogenet. Evol.">
        <title>Genome-scale phylogeny and comparative genomics of the fungal order Sordariales.</title>
        <authorList>
            <person name="Hensen N."/>
            <person name="Bonometti L."/>
            <person name="Westerberg I."/>
            <person name="Brannstrom I.O."/>
            <person name="Guillou S."/>
            <person name="Cros-Aarteil S."/>
            <person name="Calhoun S."/>
            <person name="Haridas S."/>
            <person name="Kuo A."/>
            <person name="Mondo S."/>
            <person name="Pangilinan J."/>
            <person name="Riley R."/>
            <person name="LaButti K."/>
            <person name="Andreopoulos B."/>
            <person name="Lipzen A."/>
            <person name="Chen C."/>
            <person name="Yan M."/>
            <person name="Daum C."/>
            <person name="Ng V."/>
            <person name="Clum A."/>
            <person name="Steindorff A."/>
            <person name="Ohm R.A."/>
            <person name="Martin F."/>
            <person name="Silar P."/>
            <person name="Natvig D.O."/>
            <person name="Lalanne C."/>
            <person name="Gautier V."/>
            <person name="Ament-Velasquez S.L."/>
            <person name="Kruys A."/>
            <person name="Hutchinson M.I."/>
            <person name="Powell A.J."/>
            <person name="Barry K."/>
            <person name="Miller A.N."/>
            <person name="Grigoriev I.V."/>
            <person name="Debuchy R."/>
            <person name="Gladieux P."/>
            <person name="Hiltunen Thoren M."/>
            <person name="Johannesson H."/>
        </authorList>
    </citation>
    <scope>NUCLEOTIDE SEQUENCE</scope>
    <source>
        <strain evidence="1">CBS 955.72</strain>
    </source>
</reference>
<dbReference type="Proteomes" id="UP001275084">
    <property type="component" value="Unassembled WGS sequence"/>
</dbReference>
<sequence>MTPGTGTIDESSEPVMNAFTYAMQRSPQTTGFEGDIINLLHIAIRLLPNLYIVVDGVDECDKPEKFFLEFLPLITVPGDCRVAIDTLNKADIRLYCEAGLSTLVESHMLPHDVYSLGDMADDGMFLWAVLMFIYLESLRLAPTPERAAAARLKAIKDFRYPDGLDNMQVFQWIILRNIPIAAHQLQDILEFSYDRDQEGQSAVLLHIAQYRSYNPENFDAIRSMITMACSSLVVLEDSVSSPTDNLKRYSFIYISAVEFLS</sequence>
<keyword evidence="2" id="KW-1185">Reference proteome</keyword>
<evidence type="ECO:0000313" key="1">
    <source>
        <dbReference type="EMBL" id="KAK3342077.1"/>
    </source>
</evidence>
<organism evidence="1 2">
    <name type="scientific">Lasiosphaeria hispida</name>
    <dbReference type="NCBI Taxonomy" id="260671"/>
    <lineage>
        <taxon>Eukaryota</taxon>
        <taxon>Fungi</taxon>
        <taxon>Dikarya</taxon>
        <taxon>Ascomycota</taxon>
        <taxon>Pezizomycotina</taxon>
        <taxon>Sordariomycetes</taxon>
        <taxon>Sordariomycetidae</taxon>
        <taxon>Sordariales</taxon>
        <taxon>Lasiosphaeriaceae</taxon>
        <taxon>Lasiosphaeria</taxon>
    </lineage>
</organism>
<dbReference type="EMBL" id="JAUIQD010000008">
    <property type="protein sequence ID" value="KAK3342077.1"/>
    <property type="molecule type" value="Genomic_DNA"/>
</dbReference>